<evidence type="ECO:0000313" key="1">
    <source>
        <dbReference type="EMBL" id="RSK44793.1"/>
    </source>
</evidence>
<dbReference type="RefSeq" id="WP_125437021.1">
    <property type="nucleotide sequence ID" value="NZ_RWIU01000002.1"/>
</dbReference>
<sequence length="117" mass="13434">MKREKGYQLIEVDISNALIHHTAIEVAVTVFLWLVDTLKKDKALDSLPVEIELIAAQYVNQYPCIGVYYLDPSVKDIGPLIEKLVNSYMNSASFIDFYKFAIANERAVDDFIRYLKE</sequence>
<accession>A0A3R9MFN4</accession>
<protein>
    <submittedName>
        <fullName evidence="1">Uncharacterized protein</fullName>
    </submittedName>
</protein>
<comment type="caution">
    <text evidence="1">The sequence shown here is derived from an EMBL/GenBank/DDBJ whole genome shotgun (WGS) entry which is preliminary data.</text>
</comment>
<gene>
    <name evidence="1" type="ORF">EI293_09820</name>
</gene>
<keyword evidence="2" id="KW-1185">Reference proteome</keyword>
<proteinExistence type="predicted"/>
<organism evidence="1 2">
    <name type="scientific">Hymenobacter perfusus</name>
    <dbReference type="NCBI Taxonomy" id="1236770"/>
    <lineage>
        <taxon>Bacteria</taxon>
        <taxon>Pseudomonadati</taxon>
        <taxon>Bacteroidota</taxon>
        <taxon>Cytophagia</taxon>
        <taxon>Cytophagales</taxon>
        <taxon>Hymenobacteraceae</taxon>
        <taxon>Hymenobacter</taxon>
    </lineage>
</organism>
<dbReference type="Proteomes" id="UP000270291">
    <property type="component" value="Unassembled WGS sequence"/>
</dbReference>
<name>A0A3R9MFN4_9BACT</name>
<dbReference type="AlphaFoldDB" id="A0A3R9MFN4"/>
<dbReference type="OrthoDB" id="9981915at2"/>
<evidence type="ECO:0000313" key="2">
    <source>
        <dbReference type="Proteomes" id="UP000270291"/>
    </source>
</evidence>
<dbReference type="EMBL" id="RWIU01000002">
    <property type="protein sequence ID" value="RSK44793.1"/>
    <property type="molecule type" value="Genomic_DNA"/>
</dbReference>
<reference evidence="1 2" key="1">
    <citation type="submission" date="2018-12" db="EMBL/GenBank/DDBJ databases">
        <authorList>
            <person name="Feng G."/>
            <person name="Zhu H."/>
        </authorList>
    </citation>
    <scope>NUCLEOTIDE SEQUENCE [LARGE SCALE GENOMIC DNA]</scope>
    <source>
        <strain evidence="1 2">LMG 26000</strain>
    </source>
</reference>